<dbReference type="Proteomes" id="UP000031030">
    <property type="component" value="Unassembled WGS sequence"/>
</dbReference>
<dbReference type="GO" id="GO:0008168">
    <property type="term" value="F:methyltransferase activity"/>
    <property type="evidence" value="ECO:0007669"/>
    <property type="project" value="UniProtKB-KW"/>
</dbReference>
<sequence length="359" mass="39597">MRWADELVVPVPDLSVQLALASADEQLSSFQAELTTQRSSIWSSPESAQEVVGKVAGAFDDSLTAWLDQLPYPIASALWTAETAASAGERQRAYIHAWEAIVTFHATVLLSATRSDPGSNSETEAAIRQTLQEQHLGIERASFGTWVVIAEKASKNLRSALENGDADDVARVRRAFGDLSRTGIERLISKDVVKKFNELNVKRNRWLGHTGFTSEEEWGAQVDSLVSDLRELRGILGNVWSQLLLVRPGSARRGRDGLVQTAEVAVGTRSPFATRAFAVGDHMFDGELYLVRDGSQTPLRLGHFVQLRAAPSSAQFTTYFYNRIEGSRVRMVSYQYGPESEVQDDVESFRAEFGDLSAS</sequence>
<gene>
    <name evidence="1" type="ORF">LK09_17675</name>
</gene>
<comment type="caution">
    <text evidence="1">The sequence shown here is derived from an EMBL/GenBank/DDBJ whole genome shotgun (WGS) entry which is preliminary data.</text>
</comment>
<accession>A0A0B2A2U0</accession>
<reference evidence="1 2" key="1">
    <citation type="submission" date="2014-11" db="EMBL/GenBank/DDBJ databases">
        <title>Genome sequence of Microbacterium mangrovi MUSC 115(T).</title>
        <authorList>
            <person name="Lee L.-H."/>
        </authorList>
    </citation>
    <scope>NUCLEOTIDE SEQUENCE [LARGE SCALE GENOMIC DNA]</scope>
    <source>
        <strain evidence="1 2">MUSC 115</strain>
    </source>
</reference>
<protein>
    <submittedName>
        <fullName evidence="1">N-6 DNA methylase</fullName>
    </submittedName>
</protein>
<evidence type="ECO:0000313" key="2">
    <source>
        <dbReference type="Proteomes" id="UP000031030"/>
    </source>
</evidence>
<organism evidence="1 2">
    <name type="scientific">Microbacterium mangrovi</name>
    <dbReference type="NCBI Taxonomy" id="1348253"/>
    <lineage>
        <taxon>Bacteria</taxon>
        <taxon>Bacillati</taxon>
        <taxon>Actinomycetota</taxon>
        <taxon>Actinomycetes</taxon>
        <taxon>Micrococcales</taxon>
        <taxon>Microbacteriaceae</taxon>
        <taxon>Microbacterium</taxon>
    </lineage>
</organism>
<dbReference type="GO" id="GO:0032259">
    <property type="term" value="P:methylation"/>
    <property type="evidence" value="ECO:0007669"/>
    <property type="project" value="UniProtKB-KW"/>
</dbReference>
<proteinExistence type="predicted"/>
<keyword evidence="1" id="KW-0808">Transferase</keyword>
<name>A0A0B2A2U0_9MICO</name>
<keyword evidence="1" id="KW-0489">Methyltransferase</keyword>
<keyword evidence="2" id="KW-1185">Reference proteome</keyword>
<dbReference type="EMBL" id="JTDK01000018">
    <property type="protein sequence ID" value="KHK95922.1"/>
    <property type="molecule type" value="Genomic_DNA"/>
</dbReference>
<dbReference type="STRING" id="1348253.LK09_17675"/>
<dbReference type="AlphaFoldDB" id="A0A0B2A2U0"/>
<evidence type="ECO:0000313" key="1">
    <source>
        <dbReference type="EMBL" id="KHK95922.1"/>
    </source>
</evidence>